<dbReference type="RefSeq" id="WP_114340061.1">
    <property type="nucleotide sequence ID" value="NZ_QPID01000021.1"/>
</dbReference>
<evidence type="ECO:0000313" key="1">
    <source>
        <dbReference type="EMBL" id="RCU42872.1"/>
    </source>
</evidence>
<reference evidence="1 2" key="1">
    <citation type="submission" date="2018-07" db="EMBL/GenBank/DDBJ databases">
        <title>Corallincola holothuriorum sp. nov., a new facultative anaerobe isolated from sea cucumber Apostichopus japonicus.</title>
        <authorList>
            <person name="Xia H."/>
        </authorList>
    </citation>
    <scope>NUCLEOTIDE SEQUENCE [LARGE SCALE GENOMIC DNA]</scope>
    <source>
        <strain evidence="1 2">C4</strain>
    </source>
</reference>
<dbReference type="Proteomes" id="UP000252558">
    <property type="component" value="Unassembled WGS sequence"/>
</dbReference>
<gene>
    <name evidence="1" type="ORF">DU002_19145</name>
</gene>
<dbReference type="EMBL" id="QPID01000021">
    <property type="protein sequence ID" value="RCU42872.1"/>
    <property type="molecule type" value="Genomic_DNA"/>
</dbReference>
<comment type="caution">
    <text evidence="1">The sequence shown here is derived from an EMBL/GenBank/DDBJ whole genome shotgun (WGS) entry which is preliminary data.</text>
</comment>
<sequence>MGKDYEIIKPFLPNYIDSVLCLKAAFEAQDPSTKRLLVKSTILHCSFAVEALANNLIQFLDFSTGFGNSIDKLDPIAKLEMFSFLMKKGGFDRGQYQIQVFSSLIKIRNDYVHPKTKQKNRVFSTKPSEHPIDIYVVGEEQNNRNKGVIDISVESSQWVYEDALKCLSAFTRAIDVLLLDVLELEENSLMCTFLNKLFVDGMRGPSIPNDHVWLEWLMTNTKIEPKFYSHHIKKKINRINTRLVD</sequence>
<accession>A0A368MXC1</accession>
<organism evidence="1 2">
    <name type="scientific">Corallincola holothuriorum</name>
    <dbReference type="NCBI Taxonomy" id="2282215"/>
    <lineage>
        <taxon>Bacteria</taxon>
        <taxon>Pseudomonadati</taxon>
        <taxon>Pseudomonadota</taxon>
        <taxon>Gammaproteobacteria</taxon>
        <taxon>Alteromonadales</taxon>
        <taxon>Psychromonadaceae</taxon>
        <taxon>Corallincola</taxon>
    </lineage>
</organism>
<dbReference type="AlphaFoldDB" id="A0A368MXC1"/>
<proteinExistence type="predicted"/>
<dbReference type="OrthoDB" id="7065127at2"/>
<protein>
    <submittedName>
        <fullName evidence="1">Uncharacterized protein</fullName>
    </submittedName>
</protein>
<keyword evidence="2" id="KW-1185">Reference proteome</keyword>
<name>A0A368MXC1_9GAMM</name>
<evidence type="ECO:0000313" key="2">
    <source>
        <dbReference type="Proteomes" id="UP000252558"/>
    </source>
</evidence>